<feature type="non-terminal residue" evidence="4">
    <location>
        <position position="180"/>
    </location>
</feature>
<dbReference type="GO" id="GO:0003849">
    <property type="term" value="F:3-deoxy-7-phosphoheptulonate synthase activity"/>
    <property type="evidence" value="ECO:0007669"/>
    <property type="project" value="UniProtKB-EC"/>
</dbReference>
<dbReference type="EMBL" id="UINC01183436">
    <property type="protein sequence ID" value="SVD94205.1"/>
    <property type="molecule type" value="Genomic_DNA"/>
</dbReference>
<dbReference type="SUPFAM" id="SSF51569">
    <property type="entry name" value="Aldolase"/>
    <property type="match status" value="1"/>
</dbReference>
<protein>
    <recommendedName>
        <fullName evidence="2">3-deoxy-7-phosphoheptulonate synthase</fullName>
        <ecNumber evidence="2">2.5.1.54</ecNumber>
    </recommendedName>
</protein>
<dbReference type="Pfam" id="PF01474">
    <property type="entry name" value="DAHP_synth_2"/>
    <property type="match status" value="1"/>
</dbReference>
<evidence type="ECO:0000256" key="3">
    <source>
        <dbReference type="ARBA" id="ARBA00022679"/>
    </source>
</evidence>
<dbReference type="PANTHER" id="PTHR21337:SF0">
    <property type="entry name" value="PHOSPHO-2-DEHYDRO-3-DEOXYHEPTONATE ALDOLASE"/>
    <property type="match status" value="1"/>
</dbReference>
<gene>
    <name evidence="4" type="ORF">METZ01_LOCUS447059</name>
</gene>
<accession>A0A382ZGJ0</accession>
<proteinExistence type="inferred from homology"/>
<evidence type="ECO:0000313" key="4">
    <source>
        <dbReference type="EMBL" id="SVD94205.1"/>
    </source>
</evidence>
<keyword evidence="3" id="KW-0808">Transferase</keyword>
<dbReference type="Gene3D" id="3.20.20.70">
    <property type="entry name" value="Aldolase class I"/>
    <property type="match status" value="1"/>
</dbReference>
<comment type="similarity">
    <text evidence="1">Belongs to the class-II DAHP synthase family.</text>
</comment>
<dbReference type="EC" id="2.5.1.54" evidence="2"/>
<dbReference type="PANTHER" id="PTHR21337">
    <property type="entry name" value="PHOSPHO-2-DEHYDRO-3-DEOXYHEPTONATE ALDOLASE 1, 2"/>
    <property type="match status" value="1"/>
</dbReference>
<evidence type="ECO:0000256" key="2">
    <source>
        <dbReference type="ARBA" id="ARBA00012694"/>
    </source>
</evidence>
<dbReference type="InterPro" id="IPR002480">
    <property type="entry name" value="DAHP_synth_2"/>
</dbReference>
<dbReference type="GO" id="GO:0009073">
    <property type="term" value="P:aromatic amino acid family biosynthetic process"/>
    <property type="evidence" value="ECO:0007669"/>
    <property type="project" value="InterPro"/>
</dbReference>
<dbReference type="AlphaFoldDB" id="A0A382ZGJ0"/>
<evidence type="ECO:0000256" key="1">
    <source>
        <dbReference type="ARBA" id="ARBA00008911"/>
    </source>
</evidence>
<reference evidence="4" key="1">
    <citation type="submission" date="2018-05" db="EMBL/GenBank/DDBJ databases">
        <authorList>
            <person name="Lanie J.A."/>
            <person name="Ng W.-L."/>
            <person name="Kazmierczak K.M."/>
            <person name="Andrzejewski T.M."/>
            <person name="Davidsen T.M."/>
            <person name="Wayne K.J."/>
            <person name="Tettelin H."/>
            <person name="Glass J.I."/>
            <person name="Rusch D."/>
            <person name="Podicherti R."/>
            <person name="Tsui H.-C.T."/>
            <person name="Winkler M.E."/>
        </authorList>
    </citation>
    <scope>NUCLEOTIDE SEQUENCE</scope>
</reference>
<sequence length="180" mass="19921">MLHKEIYSKHQIVEPPGKLGNPNSLPYIGRLIIFEIEAMTTQWNPNDWQRRTALQMPEYSDRAELNGVLEKLSSFPPLVFAGEVNALRLRLALVATGDGFLLQGGDCAESFAEFHPDNIRDTFRVLMQMAVVLTFGGAVPVIKVGRMAGQFAKPRSNPTEVVNGVELPIYRGDIVNGIGE</sequence>
<dbReference type="InterPro" id="IPR013785">
    <property type="entry name" value="Aldolase_TIM"/>
</dbReference>
<name>A0A382ZGJ0_9ZZZZ</name>
<organism evidence="4">
    <name type="scientific">marine metagenome</name>
    <dbReference type="NCBI Taxonomy" id="408172"/>
    <lineage>
        <taxon>unclassified sequences</taxon>
        <taxon>metagenomes</taxon>
        <taxon>ecological metagenomes</taxon>
    </lineage>
</organism>